<name>A0A5N5T6R1_9CRUS</name>
<evidence type="ECO:0000313" key="1">
    <source>
        <dbReference type="EMBL" id="KAB7502276.1"/>
    </source>
</evidence>
<dbReference type="EMBL" id="SEYY01008053">
    <property type="protein sequence ID" value="KAB7502276.1"/>
    <property type="molecule type" value="Genomic_DNA"/>
</dbReference>
<dbReference type="InterPro" id="IPR021633">
    <property type="entry name" value="Argos"/>
</dbReference>
<sequence>MCEPTKKLRKCRYFRDITWSYITFPQNVTQQIVHCACPKNSVAYIVKRKMFYSAGELGYHYAFACSPQSRLRCQRKEPCRLFTVRKKERHQEVNTSTLCQCPHNHRCPKHHLDPGVIPGKAYIEDNIRTFSGYCINIAIGCMCRKKIVLGHSMCKRTSYISFLQWVQLYFYLFRGIQPPLNSL</sequence>
<gene>
    <name evidence="1" type="primary">aos</name>
    <name evidence="1" type="ORF">Anas_10361</name>
</gene>
<dbReference type="Pfam" id="PF11581">
    <property type="entry name" value="Argos"/>
    <property type="match status" value="1"/>
</dbReference>
<proteinExistence type="predicted"/>
<protein>
    <submittedName>
        <fullName evidence="1">Protein giant-lens</fullName>
    </submittedName>
</protein>
<dbReference type="AlphaFoldDB" id="A0A5N5T6R1"/>
<evidence type="ECO:0000313" key="2">
    <source>
        <dbReference type="Proteomes" id="UP000326759"/>
    </source>
</evidence>
<organism evidence="1 2">
    <name type="scientific">Armadillidium nasatum</name>
    <dbReference type="NCBI Taxonomy" id="96803"/>
    <lineage>
        <taxon>Eukaryota</taxon>
        <taxon>Metazoa</taxon>
        <taxon>Ecdysozoa</taxon>
        <taxon>Arthropoda</taxon>
        <taxon>Crustacea</taxon>
        <taxon>Multicrustacea</taxon>
        <taxon>Malacostraca</taxon>
        <taxon>Eumalacostraca</taxon>
        <taxon>Peracarida</taxon>
        <taxon>Isopoda</taxon>
        <taxon>Oniscidea</taxon>
        <taxon>Crinocheta</taxon>
        <taxon>Armadillidiidae</taxon>
        <taxon>Armadillidium</taxon>
    </lineage>
</organism>
<comment type="caution">
    <text evidence="1">The sequence shown here is derived from an EMBL/GenBank/DDBJ whole genome shotgun (WGS) entry which is preliminary data.</text>
</comment>
<dbReference type="Gene3D" id="2.20.20.150">
    <property type="match status" value="1"/>
</dbReference>
<reference evidence="1 2" key="1">
    <citation type="journal article" date="2019" name="PLoS Biol.">
        <title>Sex chromosomes control vertical transmission of feminizing Wolbachia symbionts in an isopod.</title>
        <authorList>
            <person name="Becking T."/>
            <person name="Chebbi M.A."/>
            <person name="Giraud I."/>
            <person name="Moumen B."/>
            <person name="Laverre T."/>
            <person name="Caubet Y."/>
            <person name="Peccoud J."/>
            <person name="Gilbert C."/>
            <person name="Cordaux R."/>
        </authorList>
    </citation>
    <scope>NUCLEOTIDE SEQUENCE [LARGE SCALE GENOMIC DNA]</scope>
    <source>
        <strain evidence="1">ANa2</strain>
        <tissue evidence="1">Whole body excluding digestive tract and cuticle</tissue>
    </source>
</reference>
<dbReference type="Proteomes" id="UP000326759">
    <property type="component" value="Unassembled WGS sequence"/>
</dbReference>
<accession>A0A5N5T6R1</accession>
<keyword evidence="2" id="KW-1185">Reference proteome</keyword>
<dbReference type="OrthoDB" id="8177523at2759"/>
<dbReference type="Gene3D" id="2.20.20.160">
    <property type="match status" value="1"/>
</dbReference>